<gene>
    <name evidence="9" type="ORF">JOF56_009586</name>
</gene>
<evidence type="ECO:0000256" key="7">
    <source>
        <dbReference type="RuleBase" id="RU363032"/>
    </source>
</evidence>
<keyword evidence="10" id="KW-1185">Reference proteome</keyword>
<dbReference type="Proteomes" id="UP001519332">
    <property type="component" value="Unassembled WGS sequence"/>
</dbReference>
<dbReference type="InterPro" id="IPR000515">
    <property type="entry name" value="MetI-like"/>
</dbReference>
<dbReference type="PROSITE" id="PS50928">
    <property type="entry name" value="ABC_TM1"/>
    <property type="match status" value="1"/>
</dbReference>
<reference evidence="9 10" key="1">
    <citation type="submission" date="2021-03" db="EMBL/GenBank/DDBJ databases">
        <title>Sequencing the genomes of 1000 actinobacteria strains.</title>
        <authorList>
            <person name="Klenk H.-P."/>
        </authorList>
    </citation>
    <scope>NUCLEOTIDE SEQUENCE [LARGE SCALE GENOMIC DNA]</scope>
    <source>
        <strain evidence="9 10">DSM 46670</strain>
    </source>
</reference>
<dbReference type="PANTHER" id="PTHR43386">
    <property type="entry name" value="OLIGOPEPTIDE TRANSPORT SYSTEM PERMEASE PROTEIN APPC"/>
    <property type="match status" value="1"/>
</dbReference>
<dbReference type="Gene3D" id="1.10.3720.10">
    <property type="entry name" value="MetI-like"/>
    <property type="match status" value="1"/>
</dbReference>
<dbReference type="EMBL" id="JAGINW010000001">
    <property type="protein sequence ID" value="MBP2329201.1"/>
    <property type="molecule type" value="Genomic_DNA"/>
</dbReference>
<sequence length="287" mass="30098">MSQLALPRRRMPGLPRFGAVGAVTVTASVVCGLFALVAIFAPLLAPHDPYALDALNAFASPSASHLLGTDDTGRDLLSRLIYGARPSLAGPALVIVLASTAGTVLAMLAAWFGGWIDAIVSRIAESLYAVPGLVLGVVAAAVFGSGFFAPVIALSIAYLPVILRVMRTAALRERNLPYIDALRMQGMGGMRICLRHLLPNILPLLLAQSAVGFGYAMIDLATISFLGLGIQPPAADWGVMVAAGKASILNGQPEQSLYAALVVMVAIVAFNLVGERIAQRLEERDSR</sequence>
<dbReference type="PANTHER" id="PTHR43386:SF25">
    <property type="entry name" value="PEPTIDE ABC TRANSPORTER PERMEASE PROTEIN"/>
    <property type="match status" value="1"/>
</dbReference>
<evidence type="ECO:0000256" key="5">
    <source>
        <dbReference type="ARBA" id="ARBA00022989"/>
    </source>
</evidence>
<dbReference type="InterPro" id="IPR035906">
    <property type="entry name" value="MetI-like_sf"/>
</dbReference>
<feature type="transmembrane region" description="Helical" evidence="7">
    <location>
        <begin position="147"/>
        <end position="166"/>
    </location>
</feature>
<keyword evidence="5 7" id="KW-1133">Transmembrane helix</keyword>
<evidence type="ECO:0000256" key="2">
    <source>
        <dbReference type="ARBA" id="ARBA00022448"/>
    </source>
</evidence>
<evidence type="ECO:0000259" key="8">
    <source>
        <dbReference type="PROSITE" id="PS50928"/>
    </source>
</evidence>
<name>A0ABS4TZ69_9PSEU</name>
<evidence type="ECO:0000256" key="4">
    <source>
        <dbReference type="ARBA" id="ARBA00022692"/>
    </source>
</evidence>
<comment type="caution">
    <text evidence="9">The sequence shown here is derived from an EMBL/GenBank/DDBJ whole genome shotgun (WGS) entry which is preliminary data.</text>
</comment>
<dbReference type="Pfam" id="PF00528">
    <property type="entry name" value="BPD_transp_1"/>
    <property type="match status" value="1"/>
</dbReference>
<dbReference type="RefSeq" id="WP_209646042.1">
    <property type="nucleotide sequence ID" value="NZ_JAGINW010000001.1"/>
</dbReference>
<feature type="transmembrane region" description="Helical" evidence="7">
    <location>
        <begin position="20"/>
        <end position="45"/>
    </location>
</feature>
<feature type="transmembrane region" description="Helical" evidence="7">
    <location>
        <begin position="88"/>
        <end position="111"/>
    </location>
</feature>
<feature type="domain" description="ABC transmembrane type-1" evidence="8">
    <location>
        <begin position="84"/>
        <end position="274"/>
    </location>
</feature>
<evidence type="ECO:0000313" key="10">
    <source>
        <dbReference type="Proteomes" id="UP001519332"/>
    </source>
</evidence>
<keyword evidence="6 7" id="KW-0472">Membrane</keyword>
<accession>A0ABS4TZ69</accession>
<feature type="transmembrane region" description="Helical" evidence="7">
    <location>
        <begin position="123"/>
        <end position="141"/>
    </location>
</feature>
<evidence type="ECO:0000256" key="1">
    <source>
        <dbReference type="ARBA" id="ARBA00004651"/>
    </source>
</evidence>
<evidence type="ECO:0000313" key="9">
    <source>
        <dbReference type="EMBL" id="MBP2329201.1"/>
    </source>
</evidence>
<organism evidence="9 10">
    <name type="scientific">Kibdelosporangium banguiense</name>
    <dbReference type="NCBI Taxonomy" id="1365924"/>
    <lineage>
        <taxon>Bacteria</taxon>
        <taxon>Bacillati</taxon>
        <taxon>Actinomycetota</taxon>
        <taxon>Actinomycetes</taxon>
        <taxon>Pseudonocardiales</taxon>
        <taxon>Pseudonocardiaceae</taxon>
        <taxon>Kibdelosporangium</taxon>
    </lineage>
</organism>
<keyword evidence="4 7" id="KW-0812">Transmembrane</keyword>
<dbReference type="InterPro" id="IPR050366">
    <property type="entry name" value="BP-dependent_transpt_permease"/>
</dbReference>
<feature type="transmembrane region" description="Helical" evidence="7">
    <location>
        <begin position="257"/>
        <end position="274"/>
    </location>
</feature>
<feature type="transmembrane region" description="Helical" evidence="7">
    <location>
        <begin position="197"/>
        <end position="218"/>
    </location>
</feature>
<evidence type="ECO:0000256" key="6">
    <source>
        <dbReference type="ARBA" id="ARBA00023136"/>
    </source>
</evidence>
<keyword evidence="3" id="KW-1003">Cell membrane</keyword>
<protein>
    <submittedName>
        <fullName evidence="9">Peptide/nickel transport system permease protein</fullName>
    </submittedName>
</protein>
<dbReference type="SUPFAM" id="SSF161098">
    <property type="entry name" value="MetI-like"/>
    <property type="match status" value="1"/>
</dbReference>
<keyword evidence="2 7" id="KW-0813">Transport</keyword>
<proteinExistence type="inferred from homology"/>
<dbReference type="CDD" id="cd06261">
    <property type="entry name" value="TM_PBP2"/>
    <property type="match status" value="1"/>
</dbReference>
<evidence type="ECO:0000256" key="3">
    <source>
        <dbReference type="ARBA" id="ARBA00022475"/>
    </source>
</evidence>
<comment type="similarity">
    <text evidence="7">Belongs to the binding-protein-dependent transport system permease family.</text>
</comment>
<comment type="subcellular location">
    <subcellularLocation>
        <location evidence="1 7">Cell membrane</location>
        <topology evidence="1 7">Multi-pass membrane protein</topology>
    </subcellularLocation>
</comment>